<protein>
    <submittedName>
        <fullName evidence="1">Uncharacterized protein</fullName>
    </submittedName>
</protein>
<accession>A0A0A9FDG1</accession>
<organism evidence="1">
    <name type="scientific">Arundo donax</name>
    <name type="common">Giant reed</name>
    <name type="synonym">Donax arundinaceus</name>
    <dbReference type="NCBI Taxonomy" id="35708"/>
    <lineage>
        <taxon>Eukaryota</taxon>
        <taxon>Viridiplantae</taxon>
        <taxon>Streptophyta</taxon>
        <taxon>Embryophyta</taxon>
        <taxon>Tracheophyta</taxon>
        <taxon>Spermatophyta</taxon>
        <taxon>Magnoliopsida</taxon>
        <taxon>Liliopsida</taxon>
        <taxon>Poales</taxon>
        <taxon>Poaceae</taxon>
        <taxon>PACMAD clade</taxon>
        <taxon>Arundinoideae</taxon>
        <taxon>Arundineae</taxon>
        <taxon>Arundo</taxon>
    </lineage>
</organism>
<sequence>MCLKFRRTFLLLHTTSATYALISK</sequence>
<proteinExistence type="predicted"/>
<evidence type="ECO:0000313" key="1">
    <source>
        <dbReference type="EMBL" id="JAE10402.1"/>
    </source>
</evidence>
<dbReference type="EMBL" id="GBRH01187494">
    <property type="protein sequence ID" value="JAE10402.1"/>
    <property type="molecule type" value="Transcribed_RNA"/>
</dbReference>
<reference evidence="1" key="2">
    <citation type="journal article" date="2015" name="Data Brief">
        <title>Shoot transcriptome of the giant reed, Arundo donax.</title>
        <authorList>
            <person name="Barrero R.A."/>
            <person name="Guerrero F.D."/>
            <person name="Moolhuijzen P."/>
            <person name="Goolsby J.A."/>
            <person name="Tidwell J."/>
            <person name="Bellgard S.E."/>
            <person name="Bellgard M.I."/>
        </authorList>
    </citation>
    <scope>NUCLEOTIDE SEQUENCE</scope>
    <source>
        <tissue evidence="1">Shoot tissue taken approximately 20 cm above the soil surface</tissue>
    </source>
</reference>
<dbReference type="AlphaFoldDB" id="A0A0A9FDG1"/>
<reference evidence="1" key="1">
    <citation type="submission" date="2014-09" db="EMBL/GenBank/DDBJ databases">
        <authorList>
            <person name="Magalhaes I.L.F."/>
            <person name="Oliveira U."/>
            <person name="Santos F.R."/>
            <person name="Vidigal T.H.D.A."/>
            <person name="Brescovit A.D."/>
            <person name="Santos A.J."/>
        </authorList>
    </citation>
    <scope>NUCLEOTIDE SEQUENCE</scope>
    <source>
        <tissue evidence="1">Shoot tissue taken approximately 20 cm above the soil surface</tissue>
    </source>
</reference>
<name>A0A0A9FDG1_ARUDO</name>